<keyword evidence="5" id="KW-1185">Reference proteome</keyword>
<organism evidence="4 5">
    <name type="scientific">Idiomarina piscisalsi</name>
    <dbReference type="NCBI Taxonomy" id="1096243"/>
    <lineage>
        <taxon>Bacteria</taxon>
        <taxon>Pseudomonadati</taxon>
        <taxon>Pseudomonadota</taxon>
        <taxon>Gammaproteobacteria</taxon>
        <taxon>Alteromonadales</taxon>
        <taxon>Idiomarinaceae</taxon>
        <taxon>Idiomarina</taxon>
    </lineage>
</organism>
<dbReference type="GO" id="GO:0016746">
    <property type="term" value="F:acyltransferase activity"/>
    <property type="evidence" value="ECO:0007669"/>
    <property type="project" value="UniProtKB-KW"/>
</dbReference>
<gene>
    <name evidence="4" type="ORF">CEW91_09845</name>
</gene>
<feature type="transmembrane region" description="Helical" evidence="1">
    <location>
        <begin position="176"/>
        <end position="196"/>
    </location>
</feature>
<keyword evidence="1" id="KW-0472">Membrane</keyword>
<dbReference type="PANTHER" id="PTHR23028:SF53">
    <property type="entry name" value="ACYL_TRANSF_3 DOMAIN-CONTAINING PROTEIN"/>
    <property type="match status" value="1"/>
</dbReference>
<sequence>MKFRSDIQILRGISVLLVVLFHLGFDLFKSGLLGVDVFFVISGFLMAVLYSPSDNTKFFRRRAIRLLPSYYVAIAATVIFSFLLTTRSETTQVVEQAVWASFFASNIGFWLENSYFNQSAFKPLLHLWSLGVEIQFYLLVPFISFFIRKSKWLLPFFLLSSLALCFWAVSVSPKTAFFITPFRIWQFLIGYGIAMYFTNGGNVRSKKFSWLGGIGVLLLFLTPLAPLEGESFSAINGHPGLIALIISCSVALTLIFGLPEVFETSFFGKILEVLGKYSYAIYLTHFPIIVIYNSAPFEGTYYGVDSWVDLIFLTFFIGLFSYLLYNFAERKKLPNVLTEHWKKATLMSALAIFFLVLVLNFLQEKSLSTQERLIFSASGDRAEFRCGRVFRLLNPSAMSCELTGLPESEIAGSIMLAGNSHANSIKESFRKAALLNGYHLWFFVSNSTMNVDGPSPQKIVNEAVKKGVSIIYIHQSAMAFDKEMLRALLRLSKDNGIDVVYVEPVPVWRRDIPKAMYYQAKNQNAELVKTIDQYYEENEQIFLALEQLSESFSFSRIKTSALLCKENCMYKLDNGKPLYFDNHHLTETGSSTLYPLIRKKVTSFGLDADNE</sequence>
<dbReference type="Pfam" id="PF01757">
    <property type="entry name" value="Acyl_transf_3"/>
    <property type="match status" value="1"/>
</dbReference>
<dbReference type="RefSeq" id="WP_088768790.1">
    <property type="nucleotide sequence ID" value="NZ_CP022133.1"/>
</dbReference>
<dbReference type="Pfam" id="PF19040">
    <property type="entry name" value="SGNH"/>
    <property type="match status" value="1"/>
</dbReference>
<keyword evidence="1" id="KW-0812">Transmembrane</keyword>
<dbReference type="EMBL" id="CP022133">
    <property type="protein sequence ID" value="ASG66419.1"/>
    <property type="molecule type" value="Genomic_DNA"/>
</dbReference>
<evidence type="ECO:0000259" key="3">
    <source>
        <dbReference type="Pfam" id="PF19040"/>
    </source>
</evidence>
<feature type="transmembrane region" description="Helical" evidence="1">
    <location>
        <begin position="31"/>
        <end position="51"/>
    </location>
</feature>
<evidence type="ECO:0000313" key="5">
    <source>
        <dbReference type="Proteomes" id="UP000197717"/>
    </source>
</evidence>
<dbReference type="InterPro" id="IPR050879">
    <property type="entry name" value="Acyltransferase_3"/>
</dbReference>
<feature type="transmembrane region" description="Helical" evidence="1">
    <location>
        <begin position="307"/>
        <end position="325"/>
    </location>
</feature>
<accession>A0ABN5ARV9</accession>
<feature type="transmembrane region" description="Helical" evidence="1">
    <location>
        <begin position="208"/>
        <end position="227"/>
    </location>
</feature>
<keyword evidence="1" id="KW-1133">Transmembrane helix</keyword>
<evidence type="ECO:0000313" key="4">
    <source>
        <dbReference type="EMBL" id="ASG66419.1"/>
    </source>
</evidence>
<evidence type="ECO:0000256" key="1">
    <source>
        <dbReference type="SAM" id="Phobius"/>
    </source>
</evidence>
<feature type="transmembrane region" description="Helical" evidence="1">
    <location>
        <begin position="279"/>
        <end position="295"/>
    </location>
</feature>
<feature type="domain" description="Acyltransferase 3" evidence="2">
    <location>
        <begin position="6"/>
        <end position="325"/>
    </location>
</feature>
<keyword evidence="4" id="KW-0808">Transferase</keyword>
<proteinExistence type="predicted"/>
<keyword evidence="4" id="KW-0012">Acyltransferase</keyword>
<reference evidence="4 5" key="1">
    <citation type="submission" date="2017-06" db="EMBL/GenBank/DDBJ databases">
        <title>Complete genome sequence of Idiomarina piscisalsi strain 10PY1A isolated from soil of Soudi Arabia.</title>
        <authorList>
            <person name="Kim M.-C."/>
            <person name="Jung B.K."/>
            <person name="Budiyanto F."/>
            <person name="Nzila A."/>
            <person name="Shin J.-H."/>
        </authorList>
    </citation>
    <scope>NUCLEOTIDE SEQUENCE [LARGE SCALE GENOMIC DNA]</scope>
    <source>
        <strain evidence="4 5">10PY1A</strain>
    </source>
</reference>
<feature type="transmembrane region" description="Helical" evidence="1">
    <location>
        <begin position="125"/>
        <end position="147"/>
    </location>
</feature>
<feature type="transmembrane region" description="Helical" evidence="1">
    <location>
        <begin position="152"/>
        <end position="170"/>
    </location>
</feature>
<evidence type="ECO:0000259" key="2">
    <source>
        <dbReference type="Pfam" id="PF01757"/>
    </source>
</evidence>
<dbReference type="Proteomes" id="UP000197717">
    <property type="component" value="Chromosome"/>
</dbReference>
<feature type="transmembrane region" description="Helical" evidence="1">
    <location>
        <begin position="63"/>
        <end position="84"/>
    </location>
</feature>
<dbReference type="InterPro" id="IPR043968">
    <property type="entry name" value="SGNH"/>
</dbReference>
<feature type="transmembrane region" description="Helical" evidence="1">
    <location>
        <begin position="7"/>
        <end position="25"/>
    </location>
</feature>
<feature type="domain" description="SGNH" evidence="3">
    <location>
        <begin position="411"/>
        <end position="598"/>
    </location>
</feature>
<feature type="transmembrane region" description="Helical" evidence="1">
    <location>
        <begin position="345"/>
        <end position="362"/>
    </location>
</feature>
<dbReference type="PANTHER" id="PTHR23028">
    <property type="entry name" value="ACETYLTRANSFERASE"/>
    <property type="match status" value="1"/>
</dbReference>
<name>A0ABN5ARV9_9GAMM</name>
<feature type="transmembrane region" description="Helical" evidence="1">
    <location>
        <begin position="239"/>
        <end position="258"/>
    </location>
</feature>
<dbReference type="InterPro" id="IPR002656">
    <property type="entry name" value="Acyl_transf_3_dom"/>
</dbReference>
<protein>
    <submittedName>
        <fullName evidence="4">Acyltransferase</fullName>
    </submittedName>
</protein>